<reference evidence="5" key="2">
    <citation type="submission" date="2020-09" db="EMBL/GenBank/DDBJ databases">
        <authorList>
            <person name="Sun Q."/>
            <person name="Zhou Y."/>
        </authorList>
    </citation>
    <scope>NUCLEOTIDE SEQUENCE</scope>
    <source>
        <strain evidence="5">CGMCC 1.12751</strain>
    </source>
</reference>
<dbReference type="InterPro" id="IPR008964">
    <property type="entry name" value="Invasin/intimin_cell_adhesion"/>
</dbReference>
<evidence type="ECO:0000256" key="3">
    <source>
        <dbReference type="SAM" id="SignalP"/>
    </source>
</evidence>
<feature type="domain" description="P/Homo B" evidence="4">
    <location>
        <begin position="132"/>
        <end position="283"/>
    </location>
</feature>
<dbReference type="SUPFAM" id="SSF49785">
    <property type="entry name" value="Galactose-binding domain-like"/>
    <property type="match status" value="1"/>
</dbReference>
<organism evidence="5 6">
    <name type="scientific">Bizionia arctica</name>
    <dbReference type="NCBI Taxonomy" id="1495645"/>
    <lineage>
        <taxon>Bacteria</taxon>
        <taxon>Pseudomonadati</taxon>
        <taxon>Bacteroidota</taxon>
        <taxon>Flavobacteriia</taxon>
        <taxon>Flavobacteriales</taxon>
        <taxon>Flavobacteriaceae</taxon>
        <taxon>Bizionia</taxon>
    </lineage>
</organism>
<evidence type="ECO:0000256" key="1">
    <source>
        <dbReference type="ARBA" id="ARBA00022670"/>
    </source>
</evidence>
<sequence>MKRKIIFATLLTGILFFTTSCSNDDDSVEFIPEANRIETVSGANQAGIIETELSNPIEVMIKDQNGNAFTGANVDFSVTDGNLSSITATSDGSGMAITYWTLGSIIGVQQLTATVFQEDGVTPLSGSPLIISATATDIPCQTLLNSTVLPVGPSAGTLTTSVISISDSFTVSDVNVTLNINHTWVADMDIFLIAPDGTMVELTTDNGGPGDNFVNTVFDDEATLLIIDVLIADAPFTNTYQPEGSLADFNGLQANGDWTLSITDDQGSDGGSLINWFIDICGY</sequence>
<comment type="caution">
    <text evidence="5">The sequence shown here is derived from an EMBL/GenBank/DDBJ whole genome shotgun (WGS) entry which is preliminary data.</text>
</comment>
<dbReference type="EMBL" id="BMFQ01000002">
    <property type="protein sequence ID" value="GGG44444.1"/>
    <property type="molecule type" value="Genomic_DNA"/>
</dbReference>
<evidence type="ECO:0000256" key="2">
    <source>
        <dbReference type="ARBA" id="ARBA00022801"/>
    </source>
</evidence>
<dbReference type="Pfam" id="PF01483">
    <property type="entry name" value="P_proprotein"/>
    <property type="match status" value="1"/>
</dbReference>
<keyword evidence="3" id="KW-0732">Signal</keyword>
<dbReference type="Proteomes" id="UP000625976">
    <property type="component" value="Unassembled WGS sequence"/>
</dbReference>
<proteinExistence type="predicted"/>
<keyword evidence="2" id="KW-0378">Hydrolase</keyword>
<dbReference type="PROSITE" id="PS51257">
    <property type="entry name" value="PROKAR_LIPOPROTEIN"/>
    <property type="match status" value="1"/>
</dbReference>
<feature type="signal peptide" evidence="3">
    <location>
        <begin position="1"/>
        <end position="23"/>
    </location>
</feature>
<dbReference type="InterPro" id="IPR002884">
    <property type="entry name" value="P_dom"/>
</dbReference>
<evidence type="ECO:0000313" key="5">
    <source>
        <dbReference type="EMBL" id="GGG44444.1"/>
    </source>
</evidence>
<gene>
    <name evidence="5" type="ORF">GCM10010976_15040</name>
</gene>
<dbReference type="InterPro" id="IPR013783">
    <property type="entry name" value="Ig-like_fold"/>
</dbReference>
<dbReference type="AlphaFoldDB" id="A0A917LN43"/>
<dbReference type="GO" id="GO:0004252">
    <property type="term" value="F:serine-type endopeptidase activity"/>
    <property type="evidence" value="ECO:0007669"/>
    <property type="project" value="InterPro"/>
</dbReference>
<protein>
    <recommendedName>
        <fullName evidence="4">P/Homo B domain-containing protein</fullName>
    </recommendedName>
</protein>
<evidence type="ECO:0000259" key="4">
    <source>
        <dbReference type="PROSITE" id="PS51829"/>
    </source>
</evidence>
<evidence type="ECO:0000313" key="6">
    <source>
        <dbReference type="Proteomes" id="UP000625976"/>
    </source>
</evidence>
<dbReference type="RefSeq" id="WP_188463459.1">
    <property type="nucleotide sequence ID" value="NZ_BMFQ01000002.1"/>
</dbReference>
<dbReference type="Gene3D" id="2.60.120.260">
    <property type="entry name" value="Galactose-binding domain-like"/>
    <property type="match status" value="1"/>
</dbReference>
<keyword evidence="1" id="KW-0645">Protease</keyword>
<dbReference type="GO" id="GO:0006508">
    <property type="term" value="P:proteolysis"/>
    <property type="evidence" value="ECO:0007669"/>
    <property type="project" value="UniProtKB-KW"/>
</dbReference>
<dbReference type="Gene3D" id="2.60.40.10">
    <property type="entry name" value="Immunoglobulins"/>
    <property type="match status" value="1"/>
</dbReference>
<name>A0A917LN43_9FLAO</name>
<dbReference type="SUPFAM" id="SSF49373">
    <property type="entry name" value="Invasin/intimin cell-adhesion fragments"/>
    <property type="match status" value="1"/>
</dbReference>
<accession>A0A917LN43</accession>
<keyword evidence="6" id="KW-1185">Reference proteome</keyword>
<feature type="chain" id="PRO_5037540327" description="P/Homo B domain-containing protein" evidence="3">
    <location>
        <begin position="24"/>
        <end position="283"/>
    </location>
</feature>
<reference evidence="5" key="1">
    <citation type="journal article" date="2014" name="Int. J. Syst. Evol. Microbiol.">
        <title>Complete genome sequence of Corynebacterium casei LMG S-19264T (=DSM 44701T), isolated from a smear-ripened cheese.</title>
        <authorList>
            <consortium name="US DOE Joint Genome Institute (JGI-PGF)"/>
            <person name="Walter F."/>
            <person name="Albersmeier A."/>
            <person name="Kalinowski J."/>
            <person name="Ruckert C."/>
        </authorList>
    </citation>
    <scope>NUCLEOTIDE SEQUENCE</scope>
    <source>
        <strain evidence="5">CGMCC 1.12751</strain>
    </source>
</reference>
<dbReference type="PROSITE" id="PS51829">
    <property type="entry name" value="P_HOMO_B"/>
    <property type="match status" value="1"/>
</dbReference>
<dbReference type="InterPro" id="IPR008979">
    <property type="entry name" value="Galactose-bd-like_sf"/>
</dbReference>